<evidence type="ECO:0000313" key="3">
    <source>
        <dbReference type="Proteomes" id="UP001439008"/>
    </source>
</evidence>
<protein>
    <submittedName>
        <fullName evidence="2">Uncharacterized protein</fullName>
    </submittedName>
</protein>
<keyword evidence="1" id="KW-0472">Membrane</keyword>
<comment type="caution">
    <text evidence="2">The sequence shown here is derived from an EMBL/GenBank/DDBJ whole genome shotgun (WGS) entry which is preliminary data.</text>
</comment>
<feature type="transmembrane region" description="Helical" evidence="1">
    <location>
        <begin position="45"/>
        <end position="65"/>
    </location>
</feature>
<feature type="non-terminal residue" evidence="2">
    <location>
        <position position="1"/>
    </location>
</feature>
<reference evidence="2 3" key="1">
    <citation type="journal article" date="2024" name="BMC Biol.">
        <title>Comparative genomics of Ascetosporea gives new insight into the evolutionary basis for animal parasitism in Rhizaria.</title>
        <authorList>
            <person name="Hiltunen Thoren M."/>
            <person name="Onut-Brannstrom I."/>
            <person name="Alfjorden A."/>
            <person name="Peckova H."/>
            <person name="Swords F."/>
            <person name="Hooper C."/>
            <person name="Holzer A.S."/>
            <person name="Bass D."/>
            <person name="Burki F."/>
        </authorList>
    </citation>
    <scope>NUCLEOTIDE SEQUENCE [LARGE SCALE GENOMIC DNA]</scope>
    <source>
        <strain evidence="2">20-A016</strain>
    </source>
</reference>
<evidence type="ECO:0000313" key="2">
    <source>
        <dbReference type="EMBL" id="MES1922811.1"/>
    </source>
</evidence>
<keyword evidence="1" id="KW-0812">Transmembrane</keyword>
<evidence type="ECO:0000256" key="1">
    <source>
        <dbReference type="SAM" id="Phobius"/>
    </source>
</evidence>
<keyword evidence="3" id="KW-1185">Reference proteome</keyword>
<accession>A0ABV2ATP8</accession>
<gene>
    <name evidence="2" type="ORF">MHBO_004335</name>
</gene>
<keyword evidence="1" id="KW-1133">Transmembrane helix</keyword>
<name>A0ABV2ATP8_9EUKA</name>
<feature type="transmembrane region" description="Helical" evidence="1">
    <location>
        <begin position="129"/>
        <end position="147"/>
    </location>
</feature>
<dbReference type="Proteomes" id="UP001439008">
    <property type="component" value="Unassembled WGS sequence"/>
</dbReference>
<feature type="transmembrane region" description="Helical" evidence="1">
    <location>
        <begin position="103"/>
        <end position="123"/>
    </location>
</feature>
<sequence length="186" mass="21465">ENQTDTLRDNRTSTTEKKSKIKENVKKKCSNLCSSDLPAASKMRVAVCISQIVLCGLTIFGVIFVESSLKYFILIILSLTILVSIIIVVVITKKRTLLGHRYLGMLLHFLCVLNIFSWLLSLMDYSKGIRFFGFFLIFNFLLVYSFDSAELLIDVQRKILVIGILGHPPKYRNSYKANEEDYYYYY</sequence>
<dbReference type="EMBL" id="JBDODL010003795">
    <property type="protein sequence ID" value="MES1922811.1"/>
    <property type="molecule type" value="Genomic_DNA"/>
</dbReference>
<organism evidence="2 3">
    <name type="scientific">Bonamia ostreae</name>
    <dbReference type="NCBI Taxonomy" id="126728"/>
    <lineage>
        <taxon>Eukaryota</taxon>
        <taxon>Sar</taxon>
        <taxon>Rhizaria</taxon>
        <taxon>Endomyxa</taxon>
        <taxon>Ascetosporea</taxon>
        <taxon>Haplosporida</taxon>
        <taxon>Bonamia</taxon>
    </lineage>
</organism>
<proteinExistence type="predicted"/>
<feature type="transmembrane region" description="Helical" evidence="1">
    <location>
        <begin position="71"/>
        <end position="91"/>
    </location>
</feature>